<dbReference type="EMBL" id="GBXM01030154">
    <property type="protein sequence ID" value="JAH78423.1"/>
    <property type="molecule type" value="Transcribed_RNA"/>
</dbReference>
<accession>A0A0E9VMG4</accession>
<sequence>MSGLGLRGFRGHFILLCQGWAIPFLG</sequence>
<reference evidence="1" key="1">
    <citation type="submission" date="2014-11" db="EMBL/GenBank/DDBJ databases">
        <authorList>
            <person name="Amaro Gonzalez C."/>
        </authorList>
    </citation>
    <scope>NUCLEOTIDE SEQUENCE</scope>
</reference>
<proteinExistence type="predicted"/>
<dbReference type="AlphaFoldDB" id="A0A0E9VMG4"/>
<reference evidence="1" key="2">
    <citation type="journal article" date="2015" name="Fish Shellfish Immunol.">
        <title>Early steps in the European eel (Anguilla anguilla)-Vibrio vulnificus interaction in the gills: Role of the RtxA13 toxin.</title>
        <authorList>
            <person name="Callol A."/>
            <person name="Pajuelo D."/>
            <person name="Ebbesson L."/>
            <person name="Teles M."/>
            <person name="MacKenzie S."/>
            <person name="Amaro C."/>
        </authorList>
    </citation>
    <scope>NUCLEOTIDE SEQUENCE</scope>
</reference>
<protein>
    <submittedName>
        <fullName evidence="1">Uncharacterized protein</fullName>
    </submittedName>
</protein>
<name>A0A0E9VMG4_ANGAN</name>
<evidence type="ECO:0000313" key="1">
    <source>
        <dbReference type="EMBL" id="JAH78423.1"/>
    </source>
</evidence>
<organism evidence="1">
    <name type="scientific">Anguilla anguilla</name>
    <name type="common">European freshwater eel</name>
    <name type="synonym">Muraena anguilla</name>
    <dbReference type="NCBI Taxonomy" id="7936"/>
    <lineage>
        <taxon>Eukaryota</taxon>
        <taxon>Metazoa</taxon>
        <taxon>Chordata</taxon>
        <taxon>Craniata</taxon>
        <taxon>Vertebrata</taxon>
        <taxon>Euteleostomi</taxon>
        <taxon>Actinopterygii</taxon>
        <taxon>Neopterygii</taxon>
        <taxon>Teleostei</taxon>
        <taxon>Anguilliformes</taxon>
        <taxon>Anguillidae</taxon>
        <taxon>Anguilla</taxon>
    </lineage>
</organism>